<dbReference type="AlphaFoldDB" id="A0A3N1KST3"/>
<proteinExistence type="predicted"/>
<dbReference type="Pfam" id="PF19278">
    <property type="entry name" value="Hydant_A_C"/>
    <property type="match status" value="1"/>
</dbReference>
<dbReference type="PANTHER" id="PTHR11365:SF23">
    <property type="entry name" value="HYPOTHETICAL 5-OXOPROLINASE (EUROFUNG)-RELATED"/>
    <property type="match status" value="1"/>
</dbReference>
<dbReference type="Gene3D" id="3.30.420.40">
    <property type="match status" value="1"/>
</dbReference>
<dbReference type="InterPro" id="IPR008040">
    <property type="entry name" value="Hydant_A_N"/>
</dbReference>
<evidence type="ECO:0000313" key="4">
    <source>
        <dbReference type="EMBL" id="ROP81450.1"/>
    </source>
</evidence>
<dbReference type="RefSeq" id="WP_123695331.1">
    <property type="nucleotide sequence ID" value="NZ_AP019700.1"/>
</dbReference>
<reference evidence="4 5" key="1">
    <citation type="submission" date="2018-11" db="EMBL/GenBank/DDBJ databases">
        <title>Genomic Encyclopedia of Type Strains, Phase IV (KMG-IV): sequencing the most valuable type-strain genomes for metagenomic binning, comparative biology and taxonomic classification.</title>
        <authorList>
            <person name="Goeker M."/>
        </authorList>
    </citation>
    <scope>NUCLEOTIDE SEQUENCE [LARGE SCALE GENOMIC DNA]</scope>
    <source>
        <strain evidence="4 5">DSM 5900</strain>
    </source>
</reference>
<evidence type="ECO:0000259" key="3">
    <source>
        <dbReference type="Pfam" id="PF19278"/>
    </source>
</evidence>
<comment type="caution">
    <text evidence="4">The sequence shown here is derived from an EMBL/GenBank/DDBJ whole genome shotgun (WGS) entry which is preliminary data.</text>
</comment>
<dbReference type="InterPro" id="IPR043129">
    <property type="entry name" value="ATPase_NBD"/>
</dbReference>
<accession>A0A3N1KST3</accession>
<sequence>MSQASYRLAIDVGGTFTDIVVVDDRDGSLRFGKVLSTPADPSEGSLAGAIDALARHAIAPAGVSEVIHATTVATNAVLERRGAATGLVTTRGFRDTLEMGRESRYDIYDLGLRLPAPLVPRHLRVEVDERLDHLGQVVRPLDETTVAEAVGRLVAAGVRAIAVSLLHAHVNPDHERRVVELLRAAAPGIEISVSHEVAGEVREYERTSTVTVDAYVKPLVRRYVERLAAGLGQAGLPDRPALMLSHGGIGSATEVVRRFPVRMIESGPAAGAIAAAFFARQALPGGDAVAFDMGGTTAKMSLILDGAPSVTHQYEVAHVHRFKPGSGIPLQISAIELLEIGAGGGSIAHVNDLGLLNVGPHSAGAVPGPACYGRGGDRPTVTDADLILGYLDPQHFLGGAMKLDVAAARDAVAQRLGGALGMEPERIAWGIHDVVNESMAAAVRAHAAEKGVDLRRFGLIAFGGAGPLHAEAIARKLGIRQVICPFGAGVASAIGCLVATPAADLVSTYTTLLPTADWSEIARRFAAMEAEAGAMIAALVGEVAAPRLRAAFEMRCEGQGYSVIVEAPLGSALDAGLVPELEGRFAGVYAQVYGHRPPKGVRLELVNLRARVEHPRPEQALHLWRPADTGAAALKGHRQAWFASTGGYTTAGVYDRYALPAGEWFAGPAIVEERETSTVVGPGARFRHDAAGHLVIELPEVG</sequence>
<protein>
    <submittedName>
        <fullName evidence="4">N-methylhydantoinase A</fullName>
    </submittedName>
</protein>
<evidence type="ECO:0000313" key="5">
    <source>
        <dbReference type="Proteomes" id="UP000278222"/>
    </source>
</evidence>
<dbReference type="SUPFAM" id="SSF53067">
    <property type="entry name" value="Actin-like ATPase domain"/>
    <property type="match status" value="1"/>
</dbReference>
<dbReference type="InterPro" id="IPR045079">
    <property type="entry name" value="Oxoprolinase-like"/>
</dbReference>
<organism evidence="4 5">
    <name type="scientific">Stella humosa</name>
    <dbReference type="NCBI Taxonomy" id="94"/>
    <lineage>
        <taxon>Bacteria</taxon>
        <taxon>Pseudomonadati</taxon>
        <taxon>Pseudomonadota</taxon>
        <taxon>Alphaproteobacteria</taxon>
        <taxon>Rhodospirillales</taxon>
        <taxon>Stellaceae</taxon>
        <taxon>Stella</taxon>
    </lineage>
</organism>
<dbReference type="GO" id="GO:0005829">
    <property type="term" value="C:cytosol"/>
    <property type="evidence" value="ECO:0007669"/>
    <property type="project" value="TreeGrafter"/>
</dbReference>
<dbReference type="GO" id="GO:0017168">
    <property type="term" value="F:5-oxoprolinase (ATP-hydrolyzing) activity"/>
    <property type="evidence" value="ECO:0007669"/>
    <property type="project" value="TreeGrafter"/>
</dbReference>
<feature type="domain" description="Hydantoinase A/oxoprolinase" evidence="1">
    <location>
        <begin position="206"/>
        <end position="503"/>
    </location>
</feature>
<keyword evidence="5" id="KW-1185">Reference proteome</keyword>
<dbReference type="PANTHER" id="PTHR11365">
    <property type="entry name" value="5-OXOPROLINASE RELATED"/>
    <property type="match status" value="1"/>
</dbReference>
<feature type="domain" description="Hydantoinase/oxoprolinase N-terminal" evidence="2">
    <location>
        <begin position="7"/>
        <end position="184"/>
    </location>
</feature>
<gene>
    <name evidence="4" type="ORF">EDC65_5308</name>
</gene>
<dbReference type="Pfam" id="PF01968">
    <property type="entry name" value="Hydantoinase_A"/>
    <property type="match status" value="1"/>
</dbReference>
<dbReference type="Pfam" id="PF05378">
    <property type="entry name" value="Hydant_A_N"/>
    <property type="match status" value="1"/>
</dbReference>
<name>A0A3N1KST3_9PROT</name>
<dbReference type="OrthoDB" id="7314499at2"/>
<evidence type="ECO:0000259" key="1">
    <source>
        <dbReference type="Pfam" id="PF01968"/>
    </source>
</evidence>
<feature type="domain" description="Acetophenone carboxylase-like C-terminal" evidence="3">
    <location>
        <begin position="547"/>
        <end position="690"/>
    </location>
</feature>
<dbReference type="GO" id="GO:0006749">
    <property type="term" value="P:glutathione metabolic process"/>
    <property type="evidence" value="ECO:0007669"/>
    <property type="project" value="TreeGrafter"/>
</dbReference>
<dbReference type="InterPro" id="IPR049517">
    <property type="entry name" value="ACX-like_C"/>
</dbReference>
<dbReference type="InterPro" id="IPR002821">
    <property type="entry name" value="Hydantoinase_A"/>
</dbReference>
<dbReference type="EMBL" id="RJKX01000018">
    <property type="protein sequence ID" value="ROP81450.1"/>
    <property type="molecule type" value="Genomic_DNA"/>
</dbReference>
<evidence type="ECO:0000259" key="2">
    <source>
        <dbReference type="Pfam" id="PF05378"/>
    </source>
</evidence>
<dbReference type="Proteomes" id="UP000278222">
    <property type="component" value="Unassembled WGS sequence"/>
</dbReference>